<dbReference type="PRINTS" id="PR00943">
    <property type="entry name" value="CUATPASE"/>
</dbReference>
<evidence type="ECO:0000256" key="9">
    <source>
        <dbReference type="ARBA" id="ARBA00023136"/>
    </source>
</evidence>
<organism evidence="14 15">
    <name type="scientific">Nocardioides aurantiacus</name>
    <dbReference type="NCBI Taxonomy" id="86796"/>
    <lineage>
        <taxon>Bacteria</taxon>
        <taxon>Bacillati</taxon>
        <taxon>Actinomycetota</taxon>
        <taxon>Actinomycetes</taxon>
        <taxon>Propionibacteriales</taxon>
        <taxon>Nocardioidaceae</taxon>
        <taxon>Nocardioides</taxon>
    </lineage>
</organism>
<accession>A0A3N2CYR7</accession>
<dbReference type="InterPro" id="IPR027256">
    <property type="entry name" value="P-typ_ATPase_IB"/>
</dbReference>
<feature type="domain" description="HMA" evidence="13">
    <location>
        <begin position="10"/>
        <end position="75"/>
    </location>
</feature>
<dbReference type="CDD" id="cd00371">
    <property type="entry name" value="HMA"/>
    <property type="match status" value="1"/>
</dbReference>
<keyword evidence="7" id="KW-1278">Translocase</keyword>
<feature type="transmembrane region" description="Helical" evidence="12">
    <location>
        <begin position="667"/>
        <end position="686"/>
    </location>
</feature>
<dbReference type="SUPFAM" id="SSF55008">
    <property type="entry name" value="HMA, heavy metal-associated domain"/>
    <property type="match status" value="1"/>
</dbReference>
<protein>
    <recommendedName>
        <fullName evidence="11">Cation-transporting P-type ATPase B</fullName>
    </recommendedName>
</protein>
<feature type="transmembrane region" description="Helical" evidence="12">
    <location>
        <begin position="157"/>
        <end position="174"/>
    </location>
</feature>
<dbReference type="Pfam" id="PF00702">
    <property type="entry name" value="Hydrolase"/>
    <property type="match status" value="1"/>
</dbReference>
<feature type="transmembrane region" description="Helical" evidence="12">
    <location>
        <begin position="364"/>
        <end position="385"/>
    </location>
</feature>
<dbReference type="SUPFAM" id="SSF81653">
    <property type="entry name" value="Calcium ATPase, transduction domain A"/>
    <property type="match status" value="1"/>
</dbReference>
<dbReference type="GO" id="GO:0043682">
    <property type="term" value="F:P-type divalent copper transporter activity"/>
    <property type="evidence" value="ECO:0007669"/>
    <property type="project" value="TreeGrafter"/>
</dbReference>
<dbReference type="InterPro" id="IPR006121">
    <property type="entry name" value="HMA_dom"/>
</dbReference>
<comment type="catalytic activity">
    <reaction evidence="10">
        <text>ATP + H2O = ADP + phosphate + H(+)</text>
        <dbReference type="Rhea" id="RHEA:13065"/>
        <dbReference type="ChEBI" id="CHEBI:15377"/>
        <dbReference type="ChEBI" id="CHEBI:15378"/>
        <dbReference type="ChEBI" id="CHEBI:30616"/>
        <dbReference type="ChEBI" id="CHEBI:43474"/>
        <dbReference type="ChEBI" id="CHEBI:456216"/>
    </reaction>
</comment>
<dbReference type="PROSITE" id="PS50846">
    <property type="entry name" value="HMA_2"/>
    <property type="match status" value="1"/>
</dbReference>
<dbReference type="Proteomes" id="UP000281738">
    <property type="component" value="Unassembled WGS sequence"/>
</dbReference>
<evidence type="ECO:0000256" key="4">
    <source>
        <dbReference type="ARBA" id="ARBA00022723"/>
    </source>
</evidence>
<comment type="caution">
    <text evidence="14">The sequence shown here is derived from an EMBL/GenBank/DDBJ whole genome shotgun (WGS) entry which is preliminary data.</text>
</comment>
<dbReference type="Gene3D" id="2.70.150.10">
    <property type="entry name" value="Calcium-transporting ATPase, cytoplasmic transduction domain A"/>
    <property type="match status" value="1"/>
</dbReference>
<keyword evidence="3 12" id="KW-0812">Transmembrane</keyword>
<dbReference type="InterPro" id="IPR017969">
    <property type="entry name" value="Heavy-metal-associated_CS"/>
</dbReference>
<dbReference type="InterPro" id="IPR023214">
    <property type="entry name" value="HAD_sf"/>
</dbReference>
<keyword evidence="9 12" id="KW-0472">Membrane</keyword>
<dbReference type="EMBL" id="RKHO01000001">
    <property type="protein sequence ID" value="ROR92578.1"/>
    <property type="molecule type" value="Genomic_DNA"/>
</dbReference>
<proteinExistence type="inferred from homology"/>
<dbReference type="SUPFAM" id="SSF81665">
    <property type="entry name" value="Calcium ATPase, transmembrane domain M"/>
    <property type="match status" value="1"/>
</dbReference>
<evidence type="ECO:0000256" key="8">
    <source>
        <dbReference type="ARBA" id="ARBA00022989"/>
    </source>
</evidence>
<evidence type="ECO:0000256" key="3">
    <source>
        <dbReference type="ARBA" id="ARBA00022692"/>
    </source>
</evidence>
<dbReference type="GO" id="GO:0005524">
    <property type="term" value="F:ATP binding"/>
    <property type="evidence" value="ECO:0007669"/>
    <property type="project" value="UniProtKB-UniRule"/>
</dbReference>
<keyword evidence="6 12" id="KW-0067">ATP-binding</keyword>
<dbReference type="GO" id="GO:0016887">
    <property type="term" value="F:ATP hydrolysis activity"/>
    <property type="evidence" value="ECO:0007669"/>
    <property type="project" value="InterPro"/>
</dbReference>
<name>A0A3N2CYR7_9ACTN</name>
<dbReference type="SFLD" id="SFLDS00003">
    <property type="entry name" value="Haloacid_Dehalogenase"/>
    <property type="match status" value="1"/>
</dbReference>
<dbReference type="InterPro" id="IPR008250">
    <property type="entry name" value="ATPase_P-typ_transduc_dom_A_sf"/>
</dbReference>
<dbReference type="AlphaFoldDB" id="A0A3N2CYR7"/>
<dbReference type="Gene3D" id="3.40.50.1000">
    <property type="entry name" value="HAD superfamily/HAD-like"/>
    <property type="match status" value="1"/>
</dbReference>
<dbReference type="InterPro" id="IPR023298">
    <property type="entry name" value="ATPase_P-typ_TM_dom_sf"/>
</dbReference>
<dbReference type="SFLD" id="SFLDG00002">
    <property type="entry name" value="C1.7:_P-type_atpase_like"/>
    <property type="match status" value="1"/>
</dbReference>
<dbReference type="InterPro" id="IPR036163">
    <property type="entry name" value="HMA_dom_sf"/>
</dbReference>
<dbReference type="InterPro" id="IPR036412">
    <property type="entry name" value="HAD-like_sf"/>
</dbReference>
<dbReference type="CDD" id="cd02094">
    <property type="entry name" value="P-type_ATPase_Cu-like"/>
    <property type="match status" value="1"/>
</dbReference>
<dbReference type="PANTHER" id="PTHR43520:SF8">
    <property type="entry name" value="P-TYPE CU(+) TRANSPORTER"/>
    <property type="match status" value="1"/>
</dbReference>
<dbReference type="GO" id="GO:0055070">
    <property type="term" value="P:copper ion homeostasis"/>
    <property type="evidence" value="ECO:0007669"/>
    <property type="project" value="TreeGrafter"/>
</dbReference>
<feature type="transmembrane region" description="Helical" evidence="12">
    <location>
        <begin position="120"/>
        <end position="137"/>
    </location>
</feature>
<evidence type="ECO:0000313" key="15">
    <source>
        <dbReference type="Proteomes" id="UP000281738"/>
    </source>
</evidence>
<dbReference type="PRINTS" id="PR00119">
    <property type="entry name" value="CATATPASE"/>
</dbReference>
<evidence type="ECO:0000256" key="10">
    <source>
        <dbReference type="ARBA" id="ARBA00049360"/>
    </source>
</evidence>
<feature type="transmembrane region" description="Helical" evidence="12">
    <location>
        <begin position="339"/>
        <end position="358"/>
    </location>
</feature>
<dbReference type="NCBIfam" id="TIGR01494">
    <property type="entry name" value="ATPase_P-type"/>
    <property type="match status" value="1"/>
</dbReference>
<dbReference type="InterPro" id="IPR059000">
    <property type="entry name" value="ATPase_P-type_domA"/>
</dbReference>
<reference evidence="14 15" key="1">
    <citation type="submission" date="2018-11" db="EMBL/GenBank/DDBJ databases">
        <title>Sequencing the genomes of 1000 actinobacteria strains.</title>
        <authorList>
            <person name="Klenk H.-P."/>
        </authorList>
    </citation>
    <scope>NUCLEOTIDE SEQUENCE [LARGE SCALE GENOMIC DNA]</scope>
    <source>
        <strain evidence="14 15">DSM 12652</strain>
    </source>
</reference>
<feature type="transmembrane region" description="Helical" evidence="12">
    <location>
        <begin position="94"/>
        <end position="114"/>
    </location>
</feature>
<sequence>MSQTPVRDTRSVDLLVGGMTCASCVGRVEKKLNRLDGVTATVNLATASARVAYDPALVDEETLVATVERTGYSASLPSEGDDPAQEEDTQARVLLRRLAVAAPLTVAVAVLAMAPGVPRLPWLQLLLTLPVVAYAGWPFHRAAAVNARHLSSTMDTLVSIGTVAAFAWSVVELLRGEMHLYFEVAATVTTFLLLGRWLEARAKSRAGSALHALLELGETRAVLLEAGPDGAAEREVDVAALRPGMRVLVRPGARVPTDGVVVAGRSSCDESMVTGESLPVEKDAGDEVVGGTLNTDGRLEVEVTRIGRDTLLSRIRQTVADAQTGKAPVQRLADRVSSVFVPVVLAIAVVTAVAWLLAGQGADAAVTAAVAVLVIACPCALGLATPTAMLVGTGRAAQLGIVVRSAEVLETSRAVTTVVLDKTGTLTTGRMRVHEVAGDPDALLLAAALEHGSEHPVARALVAHATAPLPDVEEFTALPGSGVRGTVAGTEVEVGRAPEPDTLPRELGEAVAAGRARGRTTVLVTVAGRPRAVVAVGDTVRPESREAVAALHAAGLRTVLLTGDHESAARHVADQLGIGTVVAGVRPEDKLGEVRRLQDAGETVAMVGDGVNDAAALVQADLGIAVGTGTDAAIEAGDVTLVNGDPRLVVAALQLSRRTLTVIRQNLFWAFAYNVVGIPVAALGLLNPMVAGAAMAASSVCVVTNSLRLRRFTVATQG</sequence>
<feature type="transmembrane region" description="Helical" evidence="12">
    <location>
        <begin position="180"/>
        <end position="198"/>
    </location>
</feature>
<dbReference type="NCBIfam" id="TIGR01525">
    <property type="entry name" value="ATPase-IB_hvy"/>
    <property type="match status" value="1"/>
</dbReference>
<keyword evidence="5 12" id="KW-0547">Nucleotide-binding</keyword>
<keyword evidence="8 12" id="KW-1133">Transmembrane helix</keyword>
<dbReference type="GO" id="GO:0005507">
    <property type="term" value="F:copper ion binding"/>
    <property type="evidence" value="ECO:0007669"/>
    <property type="project" value="TreeGrafter"/>
</dbReference>
<evidence type="ECO:0000256" key="5">
    <source>
        <dbReference type="ARBA" id="ARBA00022741"/>
    </source>
</evidence>
<dbReference type="InterPro" id="IPR018303">
    <property type="entry name" value="ATPase_P-typ_P_site"/>
</dbReference>
<dbReference type="Pfam" id="PF00403">
    <property type="entry name" value="HMA"/>
    <property type="match status" value="1"/>
</dbReference>
<dbReference type="RefSeq" id="WP_123392238.1">
    <property type="nucleotide sequence ID" value="NZ_RKHO01000001.1"/>
</dbReference>
<comment type="subcellular location">
    <subcellularLocation>
        <location evidence="1">Cell membrane</location>
        <topology evidence="1">Multi-pass membrane protein</topology>
    </subcellularLocation>
</comment>
<feature type="transmembrane region" description="Helical" evidence="12">
    <location>
        <begin position="692"/>
        <end position="709"/>
    </location>
</feature>
<dbReference type="NCBIfam" id="TIGR01511">
    <property type="entry name" value="ATPase-IB1_Cu"/>
    <property type="match status" value="1"/>
</dbReference>
<gene>
    <name evidence="14" type="ORF">EDD33_3469</name>
</gene>
<dbReference type="PANTHER" id="PTHR43520">
    <property type="entry name" value="ATP7, ISOFORM B"/>
    <property type="match status" value="1"/>
</dbReference>
<dbReference type="Pfam" id="PF00122">
    <property type="entry name" value="E1-E2_ATPase"/>
    <property type="match status" value="1"/>
</dbReference>
<evidence type="ECO:0000256" key="12">
    <source>
        <dbReference type="RuleBase" id="RU362081"/>
    </source>
</evidence>
<dbReference type="InterPro" id="IPR044492">
    <property type="entry name" value="P_typ_ATPase_HD_dom"/>
</dbReference>
<evidence type="ECO:0000256" key="7">
    <source>
        <dbReference type="ARBA" id="ARBA00022967"/>
    </source>
</evidence>
<dbReference type="OrthoDB" id="7059309at2"/>
<evidence type="ECO:0000256" key="6">
    <source>
        <dbReference type="ARBA" id="ARBA00022840"/>
    </source>
</evidence>
<evidence type="ECO:0000256" key="1">
    <source>
        <dbReference type="ARBA" id="ARBA00004651"/>
    </source>
</evidence>
<dbReference type="Gene3D" id="3.40.1110.10">
    <property type="entry name" value="Calcium-transporting ATPase, cytoplasmic domain N"/>
    <property type="match status" value="1"/>
</dbReference>
<evidence type="ECO:0000256" key="11">
    <source>
        <dbReference type="ARBA" id="ARBA00074171"/>
    </source>
</evidence>
<evidence type="ECO:0000256" key="2">
    <source>
        <dbReference type="ARBA" id="ARBA00006024"/>
    </source>
</evidence>
<dbReference type="InterPro" id="IPR023299">
    <property type="entry name" value="ATPase_P-typ_cyto_dom_N"/>
</dbReference>
<keyword evidence="12" id="KW-1003">Cell membrane</keyword>
<keyword evidence="4 12" id="KW-0479">Metal-binding</keyword>
<dbReference type="PROSITE" id="PS01047">
    <property type="entry name" value="HMA_1"/>
    <property type="match status" value="1"/>
</dbReference>
<dbReference type="FunFam" id="2.70.150.10:FF:000002">
    <property type="entry name" value="Copper-transporting ATPase 1, putative"/>
    <property type="match status" value="1"/>
</dbReference>
<evidence type="ECO:0000259" key="13">
    <source>
        <dbReference type="PROSITE" id="PS50846"/>
    </source>
</evidence>
<dbReference type="FunFam" id="3.30.70.100:FF:000005">
    <property type="entry name" value="Copper-exporting P-type ATPase A"/>
    <property type="match status" value="1"/>
</dbReference>
<dbReference type="SUPFAM" id="SSF56784">
    <property type="entry name" value="HAD-like"/>
    <property type="match status" value="1"/>
</dbReference>
<dbReference type="GO" id="GO:0005886">
    <property type="term" value="C:plasma membrane"/>
    <property type="evidence" value="ECO:0007669"/>
    <property type="project" value="UniProtKB-SubCell"/>
</dbReference>
<dbReference type="Gene3D" id="3.30.70.100">
    <property type="match status" value="1"/>
</dbReference>
<keyword evidence="15" id="KW-1185">Reference proteome</keyword>
<dbReference type="InterPro" id="IPR001757">
    <property type="entry name" value="P_typ_ATPase"/>
</dbReference>
<comment type="similarity">
    <text evidence="2 12">Belongs to the cation transport ATPase (P-type) (TC 3.A.3) family. Type IB subfamily.</text>
</comment>
<dbReference type="PROSITE" id="PS00154">
    <property type="entry name" value="ATPASE_E1_E2"/>
    <property type="match status" value="1"/>
</dbReference>
<dbReference type="SFLD" id="SFLDF00027">
    <property type="entry name" value="p-type_atpase"/>
    <property type="match status" value="1"/>
</dbReference>
<evidence type="ECO:0000313" key="14">
    <source>
        <dbReference type="EMBL" id="ROR92578.1"/>
    </source>
</evidence>